<dbReference type="Pfam" id="PF00155">
    <property type="entry name" value="Aminotran_1_2"/>
    <property type="match status" value="1"/>
</dbReference>
<proteinExistence type="predicted"/>
<dbReference type="InterPro" id="IPR015424">
    <property type="entry name" value="PyrdxlP-dep_Trfase"/>
</dbReference>
<dbReference type="PANTHER" id="PTHR42858:SF1">
    <property type="entry name" value="LD15494P"/>
    <property type="match status" value="1"/>
</dbReference>
<dbReference type="SUPFAM" id="SSF53383">
    <property type="entry name" value="PLP-dependent transferases"/>
    <property type="match status" value="1"/>
</dbReference>
<reference evidence="2 3" key="1">
    <citation type="submission" date="2024-02" db="EMBL/GenBank/DDBJ databases">
        <authorList>
            <person name="Chen Y."/>
            <person name="Shah S."/>
            <person name="Dougan E. K."/>
            <person name="Thang M."/>
            <person name="Chan C."/>
        </authorList>
    </citation>
    <scope>NUCLEOTIDE SEQUENCE [LARGE SCALE GENOMIC DNA]</scope>
</reference>
<evidence type="ECO:0000313" key="2">
    <source>
        <dbReference type="EMBL" id="CAK9030383.1"/>
    </source>
</evidence>
<dbReference type="Proteomes" id="UP001642484">
    <property type="component" value="Unassembled WGS sequence"/>
</dbReference>
<dbReference type="EMBL" id="CAXAMN010010001">
    <property type="protein sequence ID" value="CAK9030383.1"/>
    <property type="molecule type" value="Genomic_DNA"/>
</dbReference>
<accession>A0ABP0KUJ2</accession>
<dbReference type="CDD" id="cd00609">
    <property type="entry name" value="AAT_like"/>
    <property type="match status" value="1"/>
</dbReference>
<dbReference type="InterPro" id="IPR015421">
    <property type="entry name" value="PyrdxlP-dep_Trfase_major"/>
</dbReference>
<evidence type="ECO:0000259" key="1">
    <source>
        <dbReference type="Pfam" id="PF00155"/>
    </source>
</evidence>
<evidence type="ECO:0000313" key="3">
    <source>
        <dbReference type="Proteomes" id="UP001642484"/>
    </source>
</evidence>
<name>A0ABP0KUJ2_9DINO</name>
<keyword evidence="3" id="KW-1185">Reference proteome</keyword>
<organism evidence="2 3">
    <name type="scientific">Durusdinium trenchii</name>
    <dbReference type="NCBI Taxonomy" id="1381693"/>
    <lineage>
        <taxon>Eukaryota</taxon>
        <taxon>Sar</taxon>
        <taxon>Alveolata</taxon>
        <taxon>Dinophyceae</taxon>
        <taxon>Suessiales</taxon>
        <taxon>Symbiodiniaceae</taxon>
        <taxon>Durusdinium</taxon>
    </lineage>
</organism>
<dbReference type="InterPro" id="IPR004839">
    <property type="entry name" value="Aminotransferase_I/II_large"/>
</dbReference>
<dbReference type="PANTHER" id="PTHR42858">
    <property type="entry name" value="AMINOTRANSFERASE"/>
    <property type="match status" value="1"/>
</dbReference>
<feature type="domain" description="Aminotransferase class I/classII large" evidence="1">
    <location>
        <begin position="31"/>
        <end position="295"/>
    </location>
</feature>
<sequence length="299" mass="34215">MHQVPSEQHLFHQGSETATTLLRRTHSWPWMRLLHLKPGDICVFEEPTYFLAFTMARNSFLELKGVPIMEDGMDLDALDKVCTESEGKVKFVYTVPIHHNPTGYSMSNEKRVRLMQLAKKHKFLVIADEAYQLLNFGKTDMKPLFYHDDKEDPRVFSIGTFSKLIGPGTKVGWVQAHTSLLKPLTDIGFIDSGNNPVIFSSMNLLHFVESGALAKHIDAVSKDLGERCQLICRKLREVGLEVYEPKGGYFVWVKSKGKKTGKSGEATAIKKDKFHDYMRLCFCWLTREQIEEGIEYLRP</sequence>
<dbReference type="Gene3D" id="3.90.1150.10">
    <property type="entry name" value="Aspartate Aminotransferase, domain 1"/>
    <property type="match status" value="1"/>
</dbReference>
<dbReference type="Gene3D" id="3.40.640.10">
    <property type="entry name" value="Type I PLP-dependent aspartate aminotransferase-like (Major domain)"/>
    <property type="match status" value="1"/>
</dbReference>
<protein>
    <recommendedName>
        <fullName evidence="1">Aminotransferase class I/classII large domain-containing protein</fullName>
    </recommendedName>
</protein>
<dbReference type="InterPro" id="IPR015422">
    <property type="entry name" value="PyrdxlP-dep_Trfase_small"/>
</dbReference>
<gene>
    <name evidence="2" type="ORF">CCMP2556_LOCUS17851</name>
</gene>
<comment type="caution">
    <text evidence="2">The sequence shown here is derived from an EMBL/GenBank/DDBJ whole genome shotgun (WGS) entry which is preliminary data.</text>
</comment>